<feature type="compositionally biased region" description="Acidic residues" evidence="5">
    <location>
        <begin position="61"/>
        <end position="87"/>
    </location>
</feature>
<reference evidence="7" key="2">
    <citation type="submission" date="2021-09" db="EMBL/GenBank/DDBJ databases">
        <authorList>
            <person name="Gilroy R."/>
        </authorList>
    </citation>
    <scope>NUCLEOTIDE SEQUENCE</scope>
    <source>
        <strain evidence="7">ChiGjej5B5-7349</strain>
    </source>
</reference>
<evidence type="ECO:0000256" key="1">
    <source>
        <dbReference type="ARBA" id="ARBA00004141"/>
    </source>
</evidence>
<keyword evidence="7" id="KW-0560">Oxidoreductase</keyword>
<dbReference type="InterPro" id="IPR039428">
    <property type="entry name" value="NUOK/Mnh_C1-like"/>
</dbReference>
<organism evidence="7 8">
    <name type="scientific">Brevibacterium senegalense</name>
    <dbReference type="NCBI Taxonomy" id="1033736"/>
    <lineage>
        <taxon>Bacteria</taxon>
        <taxon>Bacillati</taxon>
        <taxon>Actinomycetota</taxon>
        <taxon>Actinomycetes</taxon>
        <taxon>Micrococcales</taxon>
        <taxon>Brevibacteriaceae</taxon>
        <taxon>Brevibacterium</taxon>
    </lineage>
</organism>
<evidence type="ECO:0000256" key="5">
    <source>
        <dbReference type="SAM" id="MobiDB-lite"/>
    </source>
</evidence>
<dbReference type="GO" id="GO:0016491">
    <property type="term" value="F:oxidoreductase activity"/>
    <property type="evidence" value="ECO:0007669"/>
    <property type="project" value="UniProtKB-KW"/>
</dbReference>
<dbReference type="Pfam" id="PF00420">
    <property type="entry name" value="Oxidored_q2"/>
    <property type="match status" value="1"/>
</dbReference>
<proteinExistence type="predicted"/>
<evidence type="ECO:0000256" key="2">
    <source>
        <dbReference type="ARBA" id="ARBA00022692"/>
    </source>
</evidence>
<sequence>LPQALILTAIVISFGLTAFLLAMIYRSWRFVRDESLQDDLEDMRVAHDTREAGEEAGTSGEYEDTEFGDEALDPLDDDAPDLDEDGTPQERERIREAHENATGGHAAQDQQKEDDR</sequence>
<feature type="non-terminal residue" evidence="7">
    <location>
        <position position="1"/>
    </location>
</feature>
<keyword evidence="3 6" id="KW-1133">Transmembrane helix</keyword>
<feature type="transmembrane region" description="Helical" evidence="6">
    <location>
        <begin position="6"/>
        <end position="25"/>
    </location>
</feature>
<dbReference type="EMBL" id="DYUK01000323">
    <property type="protein sequence ID" value="HJG81480.1"/>
    <property type="molecule type" value="Genomic_DNA"/>
</dbReference>
<accession>A0A921MG30</accession>
<dbReference type="Proteomes" id="UP000784435">
    <property type="component" value="Unassembled WGS sequence"/>
</dbReference>
<comment type="subcellular location">
    <subcellularLocation>
        <location evidence="1">Membrane</location>
        <topology evidence="1">Multi-pass membrane protein</topology>
    </subcellularLocation>
</comment>
<dbReference type="AlphaFoldDB" id="A0A921MG30"/>
<keyword evidence="2 6" id="KW-0812">Transmembrane</keyword>
<feature type="region of interest" description="Disordered" evidence="5">
    <location>
        <begin position="45"/>
        <end position="116"/>
    </location>
</feature>
<dbReference type="Gene3D" id="1.10.287.3510">
    <property type="match status" value="1"/>
</dbReference>
<keyword evidence="4 6" id="KW-0472">Membrane</keyword>
<protein>
    <submittedName>
        <fullName evidence="7">NADH-quinone oxidoreductase subunit K</fullName>
        <ecNumber evidence="7">1.6.5.11</ecNumber>
    </submittedName>
</protein>
<comment type="caution">
    <text evidence="7">The sequence shown here is derived from an EMBL/GenBank/DDBJ whole genome shotgun (WGS) entry which is preliminary data.</text>
</comment>
<dbReference type="GO" id="GO:0016020">
    <property type="term" value="C:membrane"/>
    <property type="evidence" value="ECO:0007669"/>
    <property type="project" value="UniProtKB-SubCell"/>
</dbReference>
<feature type="compositionally biased region" description="Basic and acidic residues" evidence="5">
    <location>
        <begin position="88"/>
        <end position="99"/>
    </location>
</feature>
<evidence type="ECO:0000256" key="3">
    <source>
        <dbReference type="ARBA" id="ARBA00022989"/>
    </source>
</evidence>
<reference evidence="7" key="1">
    <citation type="journal article" date="2021" name="PeerJ">
        <title>Extensive microbial diversity within the chicken gut microbiome revealed by metagenomics and culture.</title>
        <authorList>
            <person name="Gilroy R."/>
            <person name="Ravi A."/>
            <person name="Getino M."/>
            <person name="Pursley I."/>
            <person name="Horton D.L."/>
            <person name="Alikhan N.F."/>
            <person name="Baker D."/>
            <person name="Gharbi K."/>
            <person name="Hall N."/>
            <person name="Watson M."/>
            <person name="Adriaenssens E.M."/>
            <person name="Foster-Nyarko E."/>
            <person name="Jarju S."/>
            <person name="Secka A."/>
            <person name="Antonio M."/>
            <person name="Oren A."/>
            <person name="Chaudhuri R.R."/>
            <person name="La Ragione R."/>
            <person name="Hildebrand F."/>
            <person name="Pallen M.J."/>
        </authorList>
    </citation>
    <scope>NUCLEOTIDE SEQUENCE</scope>
    <source>
        <strain evidence="7">ChiGjej5B5-7349</strain>
    </source>
</reference>
<name>A0A921MG30_9MICO</name>
<evidence type="ECO:0000256" key="6">
    <source>
        <dbReference type="SAM" id="Phobius"/>
    </source>
</evidence>
<gene>
    <name evidence="7" type="ORF">K8V08_13835</name>
</gene>
<evidence type="ECO:0000313" key="8">
    <source>
        <dbReference type="Proteomes" id="UP000784435"/>
    </source>
</evidence>
<evidence type="ECO:0000313" key="7">
    <source>
        <dbReference type="EMBL" id="HJG81480.1"/>
    </source>
</evidence>
<dbReference type="EC" id="1.6.5.11" evidence="7"/>
<evidence type="ECO:0000256" key="4">
    <source>
        <dbReference type="ARBA" id="ARBA00023136"/>
    </source>
</evidence>